<keyword evidence="3" id="KW-1185">Reference proteome</keyword>
<feature type="transmembrane region" description="Helical" evidence="1">
    <location>
        <begin position="65"/>
        <end position="85"/>
    </location>
</feature>
<dbReference type="AlphaFoldDB" id="J3L8N9"/>
<protein>
    <submittedName>
        <fullName evidence="2">Uncharacterized protein</fullName>
    </submittedName>
</protein>
<keyword evidence="1" id="KW-1133">Transmembrane helix</keyword>
<evidence type="ECO:0000256" key="1">
    <source>
        <dbReference type="SAM" id="Phobius"/>
    </source>
</evidence>
<reference evidence="2" key="1">
    <citation type="submission" date="2013-04" db="UniProtKB">
        <authorList>
            <consortium name="EnsemblPlants"/>
        </authorList>
    </citation>
    <scope>IDENTIFICATION</scope>
</reference>
<evidence type="ECO:0000313" key="3">
    <source>
        <dbReference type="Proteomes" id="UP000006038"/>
    </source>
</evidence>
<name>J3L8N9_ORYBR</name>
<evidence type="ECO:0000313" key="2">
    <source>
        <dbReference type="EnsemblPlants" id="OB02G10060.1"/>
    </source>
</evidence>
<dbReference type="HOGENOM" id="CLU_2376224_0_0_1"/>
<dbReference type="Proteomes" id="UP000006038">
    <property type="component" value="Unassembled WGS sequence"/>
</dbReference>
<proteinExistence type="predicted"/>
<sequence length="95" mass="10742">MAIAVHCSKVSLLLYLPSMIPSALLQSIAIARLMGSTSIRNIVAYVGTFYRTMNSLKHGQLPSHFTFICRSEGMVIIFLFVYAIMHEEKLFRCNQ</sequence>
<feature type="transmembrane region" description="Helical" evidence="1">
    <location>
        <begin position="12"/>
        <end position="31"/>
    </location>
</feature>
<organism evidence="2">
    <name type="scientific">Oryza brachyantha</name>
    <name type="common">malo sina</name>
    <dbReference type="NCBI Taxonomy" id="4533"/>
    <lineage>
        <taxon>Eukaryota</taxon>
        <taxon>Viridiplantae</taxon>
        <taxon>Streptophyta</taxon>
        <taxon>Embryophyta</taxon>
        <taxon>Tracheophyta</taxon>
        <taxon>Spermatophyta</taxon>
        <taxon>Magnoliopsida</taxon>
        <taxon>Liliopsida</taxon>
        <taxon>Poales</taxon>
        <taxon>Poaceae</taxon>
        <taxon>BOP clade</taxon>
        <taxon>Oryzoideae</taxon>
        <taxon>Oryzeae</taxon>
        <taxon>Oryzinae</taxon>
        <taxon>Oryza</taxon>
    </lineage>
</organism>
<dbReference type="EnsemblPlants" id="OB02G10060.1">
    <property type="protein sequence ID" value="OB02G10060.1"/>
    <property type="gene ID" value="OB02G10060"/>
</dbReference>
<keyword evidence="1" id="KW-0472">Membrane</keyword>
<dbReference type="Gramene" id="OB02G10060.1">
    <property type="protein sequence ID" value="OB02G10060.1"/>
    <property type="gene ID" value="OB02G10060"/>
</dbReference>
<accession>J3L8N9</accession>
<keyword evidence="1" id="KW-0812">Transmembrane</keyword>